<accession>A0A1E5WMC8</accession>
<dbReference type="PANTHER" id="PTHR47851">
    <property type="entry name" value="OS06G0588700 PROTEIN-RELATED"/>
    <property type="match status" value="1"/>
</dbReference>
<sequence>MSKIVEMNMRTTASCESIARKEDKSGCSIQDVDVIALVKDCGVAPNTNEHFIVSLVFTKRAEREMFMTLDTPNEKFEWLKRKHEWMTRNDVAN</sequence>
<evidence type="ECO:0000313" key="2">
    <source>
        <dbReference type="Proteomes" id="UP000095767"/>
    </source>
</evidence>
<keyword evidence="2" id="KW-1185">Reference proteome</keyword>
<evidence type="ECO:0000313" key="1">
    <source>
        <dbReference type="EMBL" id="OEL38576.1"/>
    </source>
</evidence>
<gene>
    <name evidence="1" type="ORF">BAE44_0000405</name>
</gene>
<dbReference type="AlphaFoldDB" id="A0A1E5WMC8"/>
<dbReference type="OrthoDB" id="653923at2759"/>
<dbReference type="PANTHER" id="PTHR47851:SF1">
    <property type="entry name" value="OS06G0588700 PROTEIN"/>
    <property type="match status" value="1"/>
</dbReference>
<dbReference type="Proteomes" id="UP000095767">
    <property type="component" value="Unassembled WGS sequence"/>
</dbReference>
<dbReference type="EMBL" id="LWDX02001233">
    <property type="protein sequence ID" value="OEL38576.1"/>
    <property type="molecule type" value="Genomic_DNA"/>
</dbReference>
<name>A0A1E5WMC8_9POAL</name>
<organism evidence="1 2">
    <name type="scientific">Dichanthelium oligosanthes</name>
    <dbReference type="NCBI Taxonomy" id="888268"/>
    <lineage>
        <taxon>Eukaryota</taxon>
        <taxon>Viridiplantae</taxon>
        <taxon>Streptophyta</taxon>
        <taxon>Embryophyta</taxon>
        <taxon>Tracheophyta</taxon>
        <taxon>Spermatophyta</taxon>
        <taxon>Magnoliopsida</taxon>
        <taxon>Liliopsida</taxon>
        <taxon>Poales</taxon>
        <taxon>Poaceae</taxon>
        <taxon>PACMAD clade</taxon>
        <taxon>Panicoideae</taxon>
        <taxon>Panicodae</taxon>
        <taxon>Paniceae</taxon>
        <taxon>Dichantheliinae</taxon>
        <taxon>Dichanthelium</taxon>
    </lineage>
</organism>
<proteinExistence type="predicted"/>
<reference evidence="1 2" key="1">
    <citation type="submission" date="2016-09" db="EMBL/GenBank/DDBJ databases">
        <title>The draft genome of Dichanthelium oligosanthes: A C3 panicoid grass species.</title>
        <authorList>
            <person name="Studer A.J."/>
            <person name="Schnable J.C."/>
            <person name="Brutnell T.P."/>
        </authorList>
    </citation>
    <scope>NUCLEOTIDE SEQUENCE [LARGE SCALE GENOMIC DNA]</scope>
    <source>
        <strain evidence="2">cv. Kellogg 1175</strain>
        <tissue evidence="1">Leaf</tissue>
    </source>
</reference>
<comment type="caution">
    <text evidence="1">The sequence shown here is derived from an EMBL/GenBank/DDBJ whole genome shotgun (WGS) entry which is preliminary data.</text>
</comment>
<protein>
    <submittedName>
        <fullName evidence="1">Uncharacterized protein</fullName>
    </submittedName>
</protein>